<protein>
    <submittedName>
        <fullName evidence="10">Major facilitator superfamily MFS_1</fullName>
    </submittedName>
</protein>
<proteinExistence type="inferred from homology"/>
<feature type="transmembrane region" description="Helical" evidence="8">
    <location>
        <begin position="277"/>
        <end position="297"/>
    </location>
</feature>
<reference evidence="10 11" key="1">
    <citation type="submission" date="2020-02" db="EMBL/GenBank/DDBJ databases">
        <authorList>
            <person name="Hogendoorn C."/>
        </authorList>
    </citation>
    <scope>NUCLEOTIDE SEQUENCE [LARGE SCALE GENOMIC DNA]</scope>
    <source>
        <strain evidence="10">R501</strain>
    </source>
</reference>
<dbReference type="Proteomes" id="UP000503399">
    <property type="component" value="Chromosome"/>
</dbReference>
<keyword evidence="3" id="KW-0813">Transport</keyword>
<feature type="domain" description="Major facilitator superfamily (MFS) profile" evidence="9">
    <location>
        <begin position="15"/>
        <end position="425"/>
    </location>
</feature>
<evidence type="ECO:0000313" key="10">
    <source>
        <dbReference type="EMBL" id="CAB1128999.1"/>
    </source>
</evidence>
<keyword evidence="4 8" id="KW-0812">Transmembrane</keyword>
<keyword evidence="5 8" id="KW-1133">Transmembrane helix</keyword>
<dbReference type="GO" id="GO:0005886">
    <property type="term" value="C:plasma membrane"/>
    <property type="evidence" value="ECO:0007669"/>
    <property type="project" value="UniProtKB-SubCell"/>
</dbReference>
<dbReference type="AlphaFoldDB" id="A0A6F8ZH45"/>
<dbReference type="PROSITE" id="PS50850">
    <property type="entry name" value="MFS"/>
    <property type="match status" value="1"/>
</dbReference>
<feature type="transmembrane region" description="Helical" evidence="8">
    <location>
        <begin position="245"/>
        <end position="265"/>
    </location>
</feature>
<evidence type="ECO:0000256" key="2">
    <source>
        <dbReference type="ARBA" id="ARBA00008432"/>
    </source>
</evidence>
<organism evidence="10 11">
    <name type="scientific">Candidatus Hydrogenisulfobacillus filiaventi</name>
    <dbReference type="NCBI Taxonomy" id="2707344"/>
    <lineage>
        <taxon>Bacteria</taxon>
        <taxon>Bacillati</taxon>
        <taxon>Bacillota</taxon>
        <taxon>Clostridia</taxon>
        <taxon>Eubacteriales</taxon>
        <taxon>Clostridiales Family XVII. Incertae Sedis</taxon>
        <taxon>Candidatus Hydrogenisulfobacillus</taxon>
    </lineage>
</organism>
<evidence type="ECO:0000256" key="7">
    <source>
        <dbReference type="ARBA" id="ARBA00023136"/>
    </source>
</evidence>
<feature type="transmembrane region" description="Helical" evidence="8">
    <location>
        <begin position="180"/>
        <end position="198"/>
    </location>
</feature>
<feature type="transmembrane region" description="Helical" evidence="8">
    <location>
        <begin position="309"/>
        <end position="328"/>
    </location>
</feature>
<accession>A0A6F8ZH45</accession>
<sequence length="442" mass="45176">MNTNTVRVRGRPAGALAMATLGFFGGFAGVSIFGPLVPKFSHAMALSPVEAGLLAAIANLSGSLLRIPFGAWVDSAGGKRPFLILLLASWLGVAGTAWLVHAAYPAHLQGMYPVLLLLGLLSGAGIGTFSVGIAQVSYWFPRSRQGGALGTYAGLGNTAPGIFAGLLPALVLAWGMVSAYAGWAVFLGLIILLYALLMHDAPSFQLRRQGLPADAAAVAAYGQELLPAGSARAGLARAARRPATWLLVAFYFTSFGGFLALTAWLPSFWHTAYHERLQAAGLLTLSFSLLSSLVRVPGGILADRLSIRYALAVNLLVMGTGALLVMGAGSPGAALAGTLVIALGMGLQNAVVFKLLPRYVPDAMGGAAGWVGGLGALGGFVIPPLQGLAVQLVGGPHPYAASFGVLLALVALDLALVPWLGRQPQGVLAAPGLAAEVSESAG</sequence>
<evidence type="ECO:0000256" key="5">
    <source>
        <dbReference type="ARBA" id="ARBA00022989"/>
    </source>
</evidence>
<dbReference type="SUPFAM" id="SSF103473">
    <property type="entry name" value="MFS general substrate transporter"/>
    <property type="match status" value="1"/>
</dbReference>
<feature type="transmembrane region" description="Helical" evidence="8">
    <location>
        <begin position="53"/>
        <end position="73"/>
    </location>
</feature>
<evidence type="ECO:0000256" key="8">
    <source>
        <dbReference type="SAM" id="Phobius"/>
    </source>
</evidence>
<feature type="transmembrane region" description="Helical" evidence="8">
    <location>
        <begin position="399"/>
        <end position="420"/>
    </location>
</feature>
<evidence type="ECO:0000313" key="11">
    <source>
        <dbReference type="Proteomes" id="UP000503399"/>
    </source>
</evidence>
<dbReference type="KEGG" id="hfv:R50_1493"/>
<dbReference type="InterPro" id="IPR020846">
    <property type="entry name" value="MFS_dom"/>
</dbReference>
<gene>
    <name evidence="10" type="ORF">R50_1493</name>
</gene>
<feature type="transmembrane region" description="Helical" evidence="8">
    <location>
        <begin position="12"/>
        <end position="33"/>
    </location>
</feature>
<dbReference type="GO" id="GO:0042128">
    <property type="term" value="P:nitrate assimilation"/>
    <property type="evidence" value="ECO:0007669"/>
    <property type="project" value="UniProtKB-KW"/>
</dbReference>
<feature type="transmembrane region" description="Helical" evidence="8">
    <location>
        <begin position="116"/>
        <end position="140"/>
    </location>
</feature>
<feature type="transmembrane region" description="Helical" evidence="8">
    <location>
        <begin position="82"/>
        <end position="104"/>
    </location>
</feature>
<feature type="transmembrane region" description="Helical" evidence="8">
    <location>
        <begin position="334"/>
        <end position="356"/>
    </location>
</feature>
<evidence type="ECO:0000256" key="1">
    <source>
        <dbReference type="ARBA" id="ARBA00004651"/>
    </source>
</evidence>
<evidence type="ECO:0000256" key="4">
    <source>
        <dbReference type="ARBA" id="ARBA00022692"/>
    </source>
</evidence>
<dbReference type="GO" id="GO:0015112">
    <property type="term" value="F:nitrate transmembrane transporter activity"/>
    <property type="evidence" value="ECO:0007669"/>
    <property type="project" value="InterPro"/>
</dbReference>
<feature type="transmembrane region" description="Helical" evidence="8">
    <location>
        <begin position="368"/>
        <end position="393"/>
    </location>
</feature>
<dbReference type="InterPro" id="IPR044772">
    <property type="entry name" value="NO3_transporter"/>
</dbReference>
<dbReference type="EMBL" id="LR778114">
    <property type="protein sequence ID" value="CAB1128999.1"/>
    <property type="molecule type" value="Genomic_DNA"/>
</dbReference>
<dbReference type="Pfam" id="PF07690">
    <property type="entry name" value="MFS_1"/>
    <property type="match status" value="1"/>
</dbReference>
<evidence type="ECO:0000259" key="9">
    <source>
        <dbReference type="PROSITE" id="PS50850"/>
    </source>
</evidence>
<keyword evidence="7 8" id="KW-0472">Membrane</keyword>
<keyword evidence="6" id="KW-0534">Nitrate assimilation</keyword>
<feature type="transmembrane region" description="Helical" evidence="8">
    <location>
        <begin position="152"/>
        <end position="174"/>
    </location>
</feature>
<dbReference type="PANTHER" id="PTHR23515">
    <property type="entry name" value="HIGH-AFFINITY NITRATE TRANSPORTER 2.3"/>
    <property type="match status" value="1"/>
</dbReference>
<name>A0A6F8ZH45_9FIRM</name>
<comment type="subcellular location">
    <subcellularLocation>
        <location evidence="1">Cell membrane</location>
        <topology evidence="1">Multi-pass membrane protein</topology>
    </subcellularLocation>
</comment>
<dbReference type="InterPro" id="IPR011701">
    <property type="entry name" value="MFS"/>
</dbReference>
<dbReference type="Gene3D" id="1.20.1250.20">
    <property type="entry name" value="MFS general substrate transporter like domains"/>
    <property type="match status" value="2"/>
</dbReference>
<keyword evidence="11" id="KW-1185">Reference proteome</keyword>
<evidence type="ECO:0000256" key="3">
    <source>
        <dbReference type="ARBA" id="ARBA00022448"/>
    </source>
</evidence>
<comment type="similarity">
    <text evidence="2">Belongs to the major facilitator superfamily. Nitrate/nitrite porter (TC 2.A.1.8) family.</text>
</comment>
<dbReference type="InterPro" id="IPR036259">
    <property type="entry name" value="MFS_trans_sf"/>
</dbReference>
<evidence type="ECO:0000256" key="6">
    <source>
        <dbReference type="ARBA" id="ARBA00023063"/>
    </source>
</evidence>